<feature type="chain" id="PRO_5004449541" description="Secreted protein" evidence="1">
    <location>
        <begin position="31"/>
        <end position="180"/>
    </location>
</feature>
<dbReference type="EMBL" id="AQPW01000017">
    <property type="protein sequence ID" value="EON32079.1"/>
    <property type="molecule type" value="Genomic_DNA"/>
</dbReference>
<keyword evidence="1" id="KW-0732">Signal</keyword>
<comment type="caution">
    <text evidence="2">The sequence shown here is derived from an EMBL/GenBank/DDBJ whole genome shotgun (WGS) entry which is preliminary data.</text>
</comment>
<feature type="signal peptide" evidence="1">
    <location>
        <begin position="1"/>
        <end position="30"/>
    </location>
</feature>
<name>R7Y8I9_9ACTN</name>
<evidence type="ECO:0000313" key="3">
    <source>
        <dbReference type="Proteomes" id="UP000013569"/>
    </source>
</evidence>
<sequence length="180" mass="18303">MLHRIRATVAGIALAGAAAVSIAIAPTASATPDPATPVAAPELTFALPAISGPNIGPGYVGGGLFRQTLVTARPAAGSSVSFAVANLAHYNTFYAYQYVQVAWRNLTTGATGTVNLRHWQRPNFAPGTIPLTGYPSTLPTTASAPTGAGPVVATVTVLREQYSGTVANNIIPGLNALLVP</sequence>
<dbReference type="RefSeq" id="WP_010843365.1">
    <property type="nucleotide sequence ID" value="NZ_AQPW01000017.1"/>
</dbReference>
<evidence type="ECO:0000313" key="2">
    <source>
        <dbReference type="EMBL" id="EON32079.1"/>
    </source>
</evidence>
<proteinExistence type="predicted"/>
<dbReference type="PATRIC" id="fig|1316928.3.peg.2987"/>
<reference evidence="2 3" key="1">
    <citation type="journal article" date="2013" name="Genome Announc.">
        <title>Draft Genome Sequence of a Benzothiophene-Desulfurizing Bacterium, Gordona terrae Strain C-6.</title>
        <authorList>
            <person name="Wang W."/>
            <person name="Ma T."/>
            <person name="Ren Y."/>
            <person name="Li G."/>
        </authorList>
    </citation>
    <scope>NUCLEOTIDE SEQUENCE [LARGE SCALE GENOMIC DNA]</scope>
    <source>
        <strain evidence="2 3">C-6</strain>
    </source>
</reference>
<gene>
    <name evidence="2" type="ORF">GTC6_14799</name>
</gene>
<protein>
    <recommendedName>
        <fullName evidence="4">Secreted protein</fullName>
    </recommendedName>
</protein>
<dbReference type="OrthoDB" id="4376544at2"/>
<accession>R7Y8I9</accession>
<organism evidence="2 3">
    <name type="scientific">Gordonia terrae C-6</name>
    <dbReference type="NCBI Taxonomy" id="1316928"/>
    <lineage>
        <taxon>Bacteria</taxon>
        <taxon>Bacillati</taxon>
        <taxon>Actinomycetota</taxon>
        <taxon>Actinomycetes</taxon>
        <taxon>Mycobacteriales</taxon>
        <taxon>Gordoniaceae</taxon>
        <taxon>Gordonia</taxon>
    </lineage>
</organism>
<dbReference type="AlphaFoldDB" id="R7Y8I9"/>
<evidence type="ECO:0000256" key="1">
    <source>
        <dbReference type="SAM" id="SignalP"/>
    </source>
</evidence>
<evidence type="ECO:0008006" key="4">
    <source>
        <dbReference type="Google" id="ProtNLM"/>
    </source>
</evidence>
<dbReference type="Proteomes" id="UP000013569">
    <property type="component" value="Unassembled WGS sequence"/>
</dbReference>